<reference evidence="1 2" key="1">
    <citation type="submission" date="2022-05" db="EMBL/GenBank/DDBJ databases">
        <authorList>
            <consortium name="Genoscope - CEA"/>
            <person name="William W."/>
        </authorList>
    </citation>
    <scope>NUCLEOTIDE SEQUENCE [LARGE SCALE GENOMIC DNA]</scope>
</reference>
<dbReference type="Proteomes" id="UP001159428">
    <property type="component" value="Unassembled WGS sequence"/>
</dbReference>
<evidence type="ECO:0000313" key="1">
    <source>
        <dbReference type="EMBL" id="CAH3113884.1"/>
    </source>
</evidence>
<dbReference type="AlphaFoldDB" id="A0AAU9WDW5"/>
<gene>
    <name evidence="1" type="ORF">PMEA_00005916</name>
</gene>
<organism evidence="1 2">
    <name type="scientific">Pocillopora meandrina</name>
    <dbReference type="NCBI Taxonomy" id="46732"/>
    <lineage>
        <taxon>Eukaryota</taxon>
        <taxon>Metazoa</taxon>
        <taxon>Cnidaria</taxon>
        <taxon>Anthozoa</taxon>
        <taxon>Hexacorallia</taxon>
        <taxon>Scleractinia</taxon>
        <taxon>Astrocoeniina</taxon>
        <taxon>Pocilloporidae</taxon>
        <taxon>Pocillopora</taxon>
    </lineage>
</organism>
<comment type="caution">
    <text evidence="1">The sequence shown here is derived from an EMBL/GenBank/DDBJ whole genome shotgun (WGS) entry which is preliminary data.</text>
</comment>
<dbReference type="EMBL" id="CALNXJ010000014">
    <property type="protein sequence ID" value="CAH3113884.1"/>
    <property type="molecule type" value="Genomic_DNA"/>
</dbReference>
<name>A0AAU9WDW5_9CNID</name>
<protein>
    <submittedName>
        <fullName evidence="1">Uncharacterized protein</fullName>
    </submittedName>
</protein>
<accession>A0AAU9WDW5</accession>
<proteinExistence type="predicted"/>
<sequence length="164" mass="18770">MIDGRLLLNDTKTEFLAIGTRPNLSKPRSFSIEVGNQKIDRSSSYQLSKLQRVQNMAARLITDTMKFDHIKPILMITFKAIHDMAPSYLSNLICIRSSSRYSLRNNDTIFLERPKGVMRTTLGARSFHAYAPALWNSLPAHIRTIDSLALFKESLKTYLFKQAF</sequence>
<keyword evidence="2" id="KW-1185">Reference proteome</keyword>
<evidence type="ECO:0000313" key="2">
    <source>
        <dbReference type="Proteomes" id="UP001159428"/>
    </source>
</evidence>